<dbReference type="RefSeq" id="XP_003106917.2">
    <property type="nucleotide sequence ID" value="XM_003106869.2"/>
</dbReference>
<gene>
    <name evidence="3" type="ORF">GCK72_022200</name>
</gene>
<sequence length="131" mass="15276">MNKTFVFLLFVIVASVLAQDRPSRLHRERVRSQSSGSTTEAPEEHHEEHHEEEEVKKSTDKVMGSMDTLSALARVQRDQAETFRLWASQFEVFKNNVMKFMEQTTDVLQKQDKKIKTLQRVVRKIASDIDE</sequence>
<feature type="region of interest" description="Disordered" evidence="1">
    <location>
        <begin position="23"/>
        <end position="62"/>
    </location>
</feature>
<dbReference type="EMBL" id="WUAV01000006">
    <property type="protein sequence ID" value="KAF1745753.1"/>
    <property type="molecule type" value="Genomic_DNA"/>
</dbReference>
<feature type="signal peptide" evidence="2">
    <location>
        <begin position="1"/>
        <end position="18"/>
    </location>
</feature>
<reference evidence="3 4" key="1">
    <citation type="submission" date="2019-12" db="EMBL/GenBank/DDBJ databases">
        <title>Chromosome-level assembly of the Caenorhabditis remanei genome.</title>
        <authorList>
            <person name="Teterina A.A."/>
            <person name="Willis J.H."/>
            <person name="Phillips P.C."/>
        </authorList>
    </citation>
    <scope>NUCLEOTIDE SEQUENCE [LARGE SCALE GENOMIC DNA]</scope>
    <source>
        <strain evidence="3 4">PX506</strain>
        <tissue evidence="3">Whole organism</tissue>
    </source>
</reference>
<feature type="chain" id="PRO_5025666584" description="SXP/RAL-2 family protein Ani s 5-like cation-binding domain-containing protein" evidence="2">
    <location>
        <begin position="19"/>
        <end position="131"/>
    </location>
</feature>
<protein>
    <recommendedName>
        <fullName evidence="5">SXP/RAL-2 family protein Ani s 5-like cation-binding domain-containing protein</fullName>
    </recommendedName>
</protein>
<evidence type="ECO:0000313" key="4">
    <source>
        <dbReference type="Proteomes" id="UP000483820"/>
    </source>
</evidence>
<proteinExistence type="predicted"/>
<organism evidence="3 4">
    <name type="scientific">Caenorhabditis remanei</name>
    <name type="common">Caenorhabditis vulgaris</name>
    <dbReference type="NCBI Taxonomy" id="31234"/>
    <lineage>
        <taxon>Eukaryota</taxon>
        <taxon>Metazoa</taxon>
        <taxon>Ecdysozoa</taxon>
        <taxon>Nematoda</taxon>
        <taxon>Chromadorea</taxon>
        <taxon>Rhabditida</taxon>
        <taxon>Rhabditina</taxon>
        <taxon>Rhabditomorpha</taxon>
        <taxon>Rhabditoidea</taxon>
        <taxon>Rhabditidae</taxon>
        <taxon>Peloderinae</taxon>
        <taxon>Caenorhabditis</taxon>
    </lineage>
</organism>
<evidence type="ECO:0000313" key="3">
    <source>
        <dbReference type="EMBL" id="KAF1745753.1"/>
    </source>
</evidence>
<feature type="compositionally biased region" description="Basic and acidic residues" evidence="1">
    <location>
        <begin position="42"/>
        <end position="60"/>
    </location>
</feature>
<name>A0A6A5FT73_CAERE</name>
<accession>A0A6A5FT73</accession>
<dbReference type="KEGG" id="crq:GCK72_022200"/>
<evidence type="ECO:0008006" key="5">
    <source>
        <dbReference type="Google" id="ProtNLM"/>
    </source>
</evidence>
<evidence type="ECO:0000256" key="1">
    <source>
        <dbReference type="SAM" id="MobiDB-lite"/>
    </source>
</evidence>
<comment type="caution">
    <text evidence="3">The sequence shown here is derived from an EMBL/GenBank/DDBJ whole genome shotgun (WGS) entry which is preliminary data.</text>
</comment>
<dbReference type="CTD" id="9809532"/>
<dbReference type="AlphaFoldDB" id="A0A6A5FT73"/>
<keyword evidence="2" id="KW-0732">Signal</keyword>
<evidence type="ECO:0000256" key="2">
    <source>
        <dbReference type="SAM" id="SignalP"/>
    </source>
</evidence>
<dbReference type="GeneID" id="9809532"/>
<dbReference type="Proteomes" id="UP000483820">
    <property type="component" value="Chromosome X"/>
</dbReference>